<gene>
    <name evidence="3" type="ORF">PPL_06495</name>
</gene>
<protein>
    <recommendedName>
        <fullName evidence="2">DUF6314 domain-containing protein</fullName>
    </recommendedName>
</protein>
<evidence type="ECO:0000313" key="4">
    <source>
        <dbReference type="Proteomes" id="UP000001396"/>
    </source>
</evidence>
<name>D3BDB2_HETP5</name>
<dbReference type="InterPro" id="IPR045632">
    <property type="entry name" value="DUF6314"/>
</dbReference>
<evidence type="ECO:0000313" key="3">
    <source>
        <dbReference type="EMBL" id="EFA80556.1"/>
    </source>
</evidence>
<dbReference type="Proteomes" id="UP000001396">
    <property type="component" value="Unassembled WGS sequence"/>
</dbReference>
<dbReference type="EMBL" id="ADBJ01000029">
    <property type="protein sequence ID" value="EFA80556.1"/>
    <property type="molecule type" value="Genomic_DNA"/>
</dbReference>
<proteinExistence type="predicted"/>
<organism evidence="3 4">
    <name type="scientific">Heterostelium pallidum (strain ATCC 26659 / Pp 5 / PN500)</name>
    <name type="common">Cellular slime mold</name>
    <name type="synonym">Polysphondylium pallidum</name>
    <dbReference type="NCBI Taxonomy" id="670386"/>
    <lineage>
        <taxon>Eukaryota</taxon>
        <taxon>Amoebozoa</taxon>
        <taxon>Evosea</taxon>
        <taxon>Eumycetozoa</taxon>
        <taxon>Dictyostelia</taxon>
        <taxon>Acytosteliales</taxon>
        <taxon>Acytosteliaceae</taxon>
        <taxon>Heterostelium</taxon>
    </lineage>
</organism>
<reference evidence="3 4" key="1">
    <citation type="journal article" date="2011" name="Genome Res.">
        <title>Phylogeny-wide analysis of social amoeba genomes highlights ancient origins for complex intercellular communication.</title>
        <authorList>
            <person name="Heidel A.J."/>
            <person name="Lawal H.M."/>
            <person name="Felder M."/>
            <person name="Schilde C."/>
            <person name="Helps N.R."/>
            <person name="Tunggal B."/>
            <person name="Rivero F."/>
            <person name="John U."/>
            <person name="Schleicher M."/>
            <person name="Eichinger L."/>
            <person name="Platzer M."/>
            <person name="Noegel A.A."/>
            <person name="Schaap P."/>
            <person name="Gloeckner G."/>
        </authorList>
    </citation>
    <scope>NUCLEOTIDE SEQUENCE [LARGE SCALE GENOMIC DNA]</scope>
    <source>
        <strain evidence="4">ATCC 26659 / Pp 5 / PN500</strain>
    </source>
</reference>
<evidence type="ECO:0000256" key="1">
    <source>
        <dbReference type="SAM" id="MobiDB-lite"/>
    </source>
</evidence>
<feature type="domain" description="DUF6314" evidence="2">
    <location>
        <begin position="89"/>
        <end position="215"/>
    </location>
</feature>
<evidence type="ECO:0000259" key="2">
    <source>
        <dbReference type="Pfam" id="PF19834"/>
    </source>
</evidence>
<feature type="compositionally biased region" description="Low complexity" evidence="1">
    <location>
        <begin position="83"/>
        <end position="106"/>
    </location>
</feature>
<dbReference type="Pfam" id="PF19834">
    <property type="entry name" value="DUF6314"/>
    <property type="match status" value="1"/>
</dbReference>
<dbReference type="InParanoid" id="D3BDB2"/>
<feature type="region of interest" description="Disordered" evidence="1">
    <location>
        <begin position="83"/>
        <end position="108"/>
    </location>
</feature>
<dbReference type="OMA" id="YNATYQF"/>
<dbReference type="GeneID" id="31361977"/>
<dbReference type="AlphaFoldDB" id="D3BDB2"/>
<comment type="caution">
    <text evidence="3">The sequence shown here is derived from an EMBL/GenBank/DDBJ whole genome shotgun (WGS) entry which is preliminary data.</text>
</comment>
<keyword evidence="4" id="KW-1185">Reference proteome</keyword>
<sequence>MLKLFQSFIGRWSFHRDISHFAQTNQTFVNPFLSSTTVTPTSCNISSQFQNSGSSSSNNLLMNNSLLEEKMTVDGFATFTQDSVDSQSSSSKTTTTTTPSSTTSTTIDDDKIVQPLRYEEKGLLFKEDGTSCPVTQRYIYCYEHEKINVYFDGNPPTRLLHSLDFVNSALATGHHWCPPDNYDATYEFVSSSEFKLTYCVQGPKKNYRMITTFKRAATTD</sequence>
<dbReference type="RefSeq" id="XP_020432676.1">
    <property type="nucleotide sequence ID" value="XM_020577349.1"/>
</dbReference>
<accession>D3BDB2</accession>